<evidence type="ECO:0008006" key="2">
    <source>
        <dbReference type="Google" id="ProtNLM"/>
    </source>
</evidence>
<reference evidence="1" key="1">
    <citation type="journal article" date="2015" name="Nature">
        <title>Complex archaea that bridge the gap between prokaryotes and eukaryotes.</title>
        <authorList>
            <person name="Spang A."/>
            <person name="Saw J.H."/>
            <person name="Jorgensen S.L."/>
            <person name="Zaremba-Niedzwiedzka K."/>
            <person name="Martijn J."/>
            <person name="Lind A.E."/>
            <person name="van Eijk R."/>
            <person name="Schleper C."/>
            <person name="Guy L."/>
            <person name="Ettema T.J."/>
        </authorList>
    </citation>
    <scope>NUCLEOTIDE SEQUENCE</scope>
</reference>
<name>A0A0F8X5A3_9ZZZZ</name>
<sequence length="266" mass="29831">SMVQNYHSGSKRFYYADFDSNGWPQTGRNKALREIRKAFAFHICGDQHLGSVVQYGVDEWGDAGFAFCVPAIANLWPRWWLPPQPGEDRQPDMPSYTGKFHDGFGNKMTVFAVSNPSKTGREPAQLHDRAPGWGILRFDKKARQITIECWPRMIDPTDPANADKQYPGWPRTVRQEDNYGRKAVAYLPTIDVTGMENPVVSVIDESGGEIIYTLRIAGTTYRPKVFAEGSYTIKVGQLGTPRVKILAGVRSLSPEEAKTISVVFDN</sequence>
<accession>A0A0F8X5A3</accession>
<evidence type="ECO:0000313" key="1">
    <source>
        <dbReference type="EMBL" id="KKK64307.1"/>
    </source>
</evidence>
<protein>
    <recommendedName>
        <fullName evidence="2">Twin-arginine translocation pathway signal protein</fullName>
    </recommendedName>
</protein>
<feature type="non-terminal residue" evidence="1">
    <location>
        <position position="1"/>
    </location>
</feature>
<gene>
    <name evidence="1" type="ORF">LCGC14_2985520</name>
</gene>
<comment type="caution">
    <text evidence="1">The sequence shown here is derived from an EMBL/GenBank/DDBJ whole genome shotgun (WGS) entry which is preliminary data.</text>
</comment>
<dbReference type="InterPro" id="IPR038607">
    <property type="entry name" value="PhoD-like_sf"/>
</dbReference>
<dbReference type="AlphaFoldDB" id="A0A0F8X5A3"/>
<proteinExistence type="predicted"/>
<dbReference type="Gene3D" id="3.60.21.70">
    <property type="entry name" value="PhoD-like phosphatase"/>
    <property type="match status" value="1"/>
</dbReference>
<organism evidence="1">
    <name type="scientific">marine sediment metagenome</name>
    <dbReference type="NCBI Taxonomy" id="412755"/>
    <lineage>
        <taxon>unclassified sequences</taxon>
        <taxon>metagenomes</taxon>
        <taxon>ecological metagenomes</taxon>
    </lineage>
</organism>
<dbReference type="EMBL" id="LAZR01061078">
    <property type="protein sequence ID" value="KKK64307.1"/>
    <property type="molecule type" value="Genomic_DNA"/>
</dbReference>